<dbReference type="Proteomes" id="UP001596175">
    <property type="component" value="Unassembled WGS sequence"/>
</dbReference>
<protein>
    <submittedName>
        <fullName evidence="2">Exonuclease SbcCD subunit D</fullName>
    </submittedName>
</protein>
<evidence type="ECO:0000313" key="2">
    <source>
        <dbReference type="EMBL" id="MFC5138059.1"/>
    </source>
</evidence>
<keyword evidence="2" id="KW-0540">Nuclease</keyword>
<dbReference type="InterPro" id="IPR050535">
    <property type="entry name" value="DNA_Repair-Maintenance_Comp"/>
</dbReference>
<dbReference type="InterPro" id="IPR029052">
    <property type="entry name" value="Metallo-depent_PP-like"/>
</dbReference>
<keyword evidence="2" id="KW-0269">Exonuclease</keyword>
<sequence length="390" mass="41884">MRFVHTADWQLGMTRRVLGARPPKEAAGGLTGEAQARFAQARLDAVSALGRLADERGAAFVLVCGDVFESNLVGPDVVARACEALASFRTPVLLLPGNHDPADAACVLRRPDFARRCPPHVTVLDTPGVHEVAPGVEVVAAPWRSKHPLTDLVGEQLAALEPAPPGTLRVLAGHGELDVLDPDDDEPARIRRDGVLAALADGRVHYVALGDRHSTWVDAVDDRIRHAGTPEVTDFDEVDPGNVLVVDLDERAAQVAAERVGRWRFVRHDARLDTDDDLDALDAWLAAHPDKERAAVRLALVGTLSLRQRSRLDDLLAAHDHTFAAVEVLAQHSDLATVPDDADLADLDLHGFAADAASELFAAAGEAPGETQAEARDALRLLHRLVASDR</sequence>
<proteinExistence type="predicted"/>
<evidence type="ECO:0000313" key="3">
    <source>
        <dbReference type="Proteomes" id="UP001596175"/>
    </source>
</evidence>
<dbReference type="PIRSF" id="PIRSF033093">
    <property type="entry name" value="UCP_ML1119"/>
    <property type="match status" value="1"/>
</dbReference>
<accession>A0ABV9ZF17</accession>
<evidence type="ECO:0000259" key="1">
    <source>
        <dbReference type="Pfam" id="PF00149"/>
    </source>
</evidence>
<comment type="caution">
    <text evidence="2">The sequence shown here is derived from an EMBL/GenBank/DDBJ whole genome shotgun (WGS) entry which is preliminary data.</text>
</comment>
<dbReference type="InterPro" id="IPR004843">
    <property type="entry name" value="Calcineurin-like_PHP"/>
</dbReference>
<keyword evidence="3" id="KW-1185">Reference proteome</keyword>
<dbReference type="SUPFAM" id="SSF56300">
    <property type="entry name" value="Metallo-dependent phosphatases"/>
    <property type="match status" value="1"/>
</dbReference>
<dbReference type="PANTHER" id="PTHR30337:SF0">
    <property type="entry name" value="NUCLEASE SBCCD SUBUNIT D"/>
    <property type="match status" value="1"/>
</dbReference>
<gene>
    <name evidence="2" type="ORF">ACFPK1_07430</name>
</gene>
<keyword evidence="2" id="KW-0378">Hydrolase</keyword>
<dbReference type="InterPro" id="IPR014577">
    <property type="entry name" value="UCP033093_metalloPase"/>
</dbReference>
<dbReference type="EMBL" id="JBHSKG010000003">
    <property type="protein sequence ID" value="MFC5138059.1"/>
    <property type="molecule type" value="Genomic_DNA"/>
</dbReference>
<organism evidence="2 3">
    <name type="scientific">Actinomycetospora rhizophila</name>
    <dbReference type="NCBI Taxonomy" id="1416876"/>
    <lineage>
        <taxon>Bacteria</taxon>
        <taxon>Bacillati</taxon>
        <taxon>Actinomycetota</taxon>
        <taxon>Actinomycetes</taxon>
        <taxon>Pseudonocardiales</taxon>
        <taxon>Pseudonocardiaceae</taxon>
        <taxon>Actinomycetospora</taxon>
    </lineage>
</organism>
<dbReference type="Pfam" id="PF00149">
    <property type="entry name" value="Metallophos"/>
    <property type="match status" value="1"/>
</dbReference>
<feature type="domain" description="Calcineurin-like phosphoesterase" evidence="1">
    <location>
        <begin position="1"/>
        <end position="176"/>
    </location>
</feature>
<dbReference type="Gene3D" id="3.60.21.10">
    <property type="match status" value="1"/>
</dbReference>
<dbReference type="RefSeq" id="WP_378020285.1">
    <property type="nucleotide sequence ID" value="NZ_JBHSKG010000003.1"/>
</dbReference>
<dbReference type="GO" id="GO:0004527">
    <property type="term" value="F:exonuclease activity"/>
    <property type="evidence" value="ECO:0007669"/>
    <property type="project" value="UniProtKB-KW"/>
</dbReference>
<reference evidence="3" key="1">
    <citation type="journal article" date="2019" name="Int. J. Syst. Evol. Microbiol.">
        <title>The Global Catalogue of Microorganisms (GCM) 10K type strain sequencing project: providing services to taxonomists for standard genome sequencing and annotation.</title>
        <authorList>
            <consortium name="The Broad Institute Genomics Platform"/>
            <consortium name="The Broad Institute Genome Sequencing Center for Infectious Disease"/>
            <person name="Wu L."/>
            <person name="Ma J."/>
        </authorList>
    </citation>
    <scope>NUCLEOTIDE SEQUENCE [LARGE SCALE GENOMIC DNA]</scope>
    <source>
        <strain evidence="3">XZYJ18</strain>
    </source>
</reference>
<dbReference type="PANTHER" id="PTHR30337">
    <property type="entry name" value="COMPONENT OF ATP-DEPENDENT DSDNA EXONUCLEASE"/>
    <property type="match status" value="1"/>
</dbReference>
<name>A0ABV9ZF17_9PSEU</name>